<reference evidence="2" key="1">
    <citation type="submission" date="2021-03" db="EMBL/GenBank/DDBJ databases">
        <title>Whole genome shotgun sequence of Actinoplanes consettensis NBRC 14913.</title>
        <authorList>
            <person name="Komaki H."/>
            <person name="Tamura T."/>
        </authorList>
    </citation>
    <scope>NUCLEOTIDE SEQUENCE</scope>
    <source>
        <strain evidence="2">NBRC 14913</strain>
    </source>
</reference>
<gene>
    <name evidence="2" type="ORF">Aco04nite_85960</name>
</gene>
<proteinExistence type="predicted"/>
<feature type="region of interest" description="Disordered" evidence="1">
    <location>
        <begin position="14"/>
        <end position="43"/>
    </location>
</feature>
<dbReference type="Proteomes" id="UP000680865">
    <property type="component" value="Unassembled WGS sequence"/>
</dbReference>
<organism evidence="2 3">
    <name type="scientific">Winogradskya consettensis</name>
    <dbReference type="NCBI Taxonomy" id="113560"/>
    <lineage>
        <taxon>Bacteria</taxon>
        <taxon>Bacillati</taxon>
        <taxon>Actinomycetota</taxon>
        <taxon>Actinomycetes</taxon>
        <taxon>Micromonosporales</taxon>
        <taxon>Micromonosporaceae</taxon>
        <taxon>Winogradskya</taxon>
    </lineage>
</organism>
<accession>A0A919T1C4</accession>
<keyword evidence="3" id="KW-1185">Reference proteome</keyword>
<sequence length="254" mass="27074">MDLLPEVAVTVYPAGPALPAPHRSAPSTTLEPHRGAPGAELEPVRPSPVEWARRRRAERDARRLEAAGTRALTRLDRLGPAWHIVDWPRTDSLGYDHDPSDDRAGFLAIGPGGVYAVTVADHGRARVLIAGDVVQINGKRPAYVAEARRDAKRAGRAMSAAVGLTVPVTPVLAFVGSGVISVHGLPKDCLVATHKELDRLLIAGGAKISPATASKLSAVAQHPTTWANAPYRPAGDYRWYPGGQTAADKRATRR</sequence>
<comment type="caution">
    <text evidence="2">The sequence shown here is derived from an EMBL/GenBank/DDBJ whole genome shotgun (WGS) entry which is preliminary data.</text>
</comment>
<evidence type="ECO:0008006" key="4">
    <source>
        <dbReference type="Google" id="ProtNLM"/>
    </source>
</evidence>
<evidence type="ECO:0000313" key="2">
    <source>
        <dbReference type="EMBL" id="GIM83309.1"/>
    </source>
</evidence>
<name>A0A919T1C4_9ACTN</name>
<evidence type="ECO:0000256" key="1">
    <source>
        <dbReference type="SAM" id="MobiDB-lite"/>
    </source>
</evidence>
<protein>
    <recommendedName>
        <fullName evidence="4">NERD domain-containing protein</fullName>
    </recommendedName>
</protein>
<dbReference type="AlphaFoldDB" id="A0A919T1C4"/>
<evidence type="ECO:0000313" key="3">
    <source>
        <dbReference type="Proteomes" id="UP000680865"/>
    </source>
</evidence>
<dbReference type="EMBL" id="BOQP01000053">
    <property type="protein sequence ID" value="GIM83309.1"/>
    <property type="molecule type" value="Genomic_DNA"/>
</dbReference>